<dbReference type="PANTHER" id="PTHR46254:SF3">
    <property type="entry name" value="SECRETED PROTEIN"/>
    <property type="match status" value="1"/>
</dbReference>
<organism evidence="3 4">
    <name type="scientific">Macaca fascicularis</name>
    <name type="common">Crab-eating macaque</name>
    <name type="synonym">Cynomolgus monkey</name>
    <dbReference type="NCBI Taxonomy" id="9541"/>
    <lineage>
        <taxon>Eukaryota</taxon>
        <taxon>Metazoa</taxon>
        <taxon>Chordata</taxon>
        <taxon>Craniata</taxon>
        <taxon>Vertebrata</taxon>
        <taxon>Euteleostomi</taxon>
        <taxon>Mammalia</taxon>
        <taxon>Eutheria</taxon>
        <taxon>Euarchontoglires</taxon>
        <taxon>Primates</taxon>
        <taxon>Haplorrhini</taxon>
        <taxon>Catarrhini</taxon>
        <taxon>Cercopithecidae</taxon>
        <taxon>Cercopithecinae</taxon>
        <taxon>Macaca</taxon>
    </lineage>
</organism>
<dbReference type="Ensembl" id="ENSMFAT00000098178.1">
    <property type="protein sequence ID" value="ENSMFAP00000059200.1"/>
    <property type="gene ID" value="ENSMFAG00000047810.1"/>
</dbReference>
<reference evidence="3 4" key="1">
    <citation type="submission" date="2013-03" db="EMBL/GenBank/DDBJ databases">
        <authorList>
            <person name="Warren W."/>
            <person name="Wilson R.K."/>
        </authorList>
    </citation>
    <scope>NUCLEOTIDE SEQUENCE</scope>
</reference>
<reference evidence="3" key="3">
    <citation type="submission" date="2025-09" db="UniProtKB">
        <authorList>
            <consortium name="Ensembl"/>
        </authorList>
    </citation>
    <scope>IDENTIFICATION</scope>
</reference>
<feature type="compositionally biased region" description="Polar residues" evidence="1">
    <location>
        <begin position="11"/>
        <end position="20"/>
    </location>
</feature>
<name>A0A7N9D5Z1_MACFA</name>
<dbReference type="PANTHER" id="PTHR46254">
    <property type="entry name" value="PROTEIN GVQW1-RELATED"/>
    <property type="match status" value="1"/>
</dbReference>
<evidence type="ECO:0000313" key="4">
    <source>
        <dbReference type="Proteomes" id="UP000233100"/>
    </source>
</evidence>
<evidence type="ECO:0000256" key="2">
    <source>
        <dbReference type="SAM" id="Phobius"/>
    </source>
</evidence>
<accession>A0A7N9D5Z1</accession>
<dbReference type="PRINTS" id="PR02045">
    <property type="entry name" value="F138DOMAIN"/>
</dbReference>
<dbReference type="AlphaFoldDB" id="A0A7N9D5Z1"/>
<dbReference type="GeneTree" id="ENSGT00940000161627"/>
<dbReference type="Proteomes" id="UP000233100">
    <property type="component" value="Chromosome 10"/>
</dbReference>
<keyword evidence="2" id="KW-1133">Transmembrane helix</keyword>
<keyword evidence="2" id="KW-0812">Transmembrane</keyword>
<evidence type="ECO:0000256" key="1">
    <source>
        <dbReference type="SAM" id="MobiDB-lite"/>
    </source>
</evidence>
<proteinExistence type="predicted"/>
<evidence type="ECO:0000313" key="3">
    <source>
        <dbReference type="Ensembl" id="ENSMFAP00000059200.1"/>
    </source>
</evidence>
<keyword evidence="2" id="KW-0472">Membrane</keyword>
<keyword evidence="4" id="KW-1185">Reference proteome</keyword>
<sequence length="166" mass="17866">SGLKLLGSSDPPISTSQSAGITSTSHYAQPSPSFSIVVVIVVCLFLRWSFVLDAQAGVKWCNLGSPQPPPPGFNRFSCLSIPSSWDYRNAPPHPDNFVFLVKKRFLRIGQADLELSTSGDPPASASQSAGIIGVSHHTRPHLCVITSFGEIWILSLKFTSSETVVN</sequence>
<reference evidence="3" key="2">
    <citation type="submission" date="2025-08" db="UniProtKB">
        <authorList>
            <consortium name="Ensembl"/>
        </authorList>
    </citation>
    <scope>IDENTIFICATION</scope>
</reference>
<feature type="region of interest" description="Disordered" evidence="1">
    <location>
        <begin position="1"/>
        <end position="20"/>
    </location>
</feature>
<feature type="transmembrane region" description="Helical" evidence="2">
    <location>
        <begin position="33"/>
        <end position="50"/>
    </location>
</feature>
<protein>
    <submittedName>
        <fullName evidence="3">Uncharacterized protein</fullName>
    </submittedName>
</protein>